<dbReference type="RefSeq" id="WP_037011166.1">
    <property type="nucleotide sequence ID" value="NZ_JRMB01000001.1"/>
</dbReference>
<dbReference type="InterPro" id="IPR005586">
    <property type="entry name" value="ABC_trans_aux"/>
</dbReference>
<dbReference type="Gene3D" id="3.40.50.10610">
    <property type="entry name" value="ABC-type transport auxiliary lipoprotein component"/>
    <property type="match status" value="1"/>
</dbReference>
<evidence type="ECO:0000256" key="1">
    <source>
        <dbReference type="SAM" id="SignalP"/>
    </source>
</evidence>
<dbReference type="Proteomes" id="UP000029719">
    <property type="component" value="Unassembled WGS sequence"/>
</dbReference>
<sequence>MTMRKPLLTLACVLGLSACASTPTHYYTLIAPAGQSPASPAQAPFQFEMQPVLMAVQVDQPPLVIRQGNGSLAILENERWGAPLGDEFHDALTGQLERRFGSRDLAGLPKQADEPVLSVRTDVRRFESVLDQYALIDVVWSLSLRGAGAGPGSKRQTLTCSSVIRQPAGVGMENLVLAHQSAVATLADNVSRTAAQWARQPSTRCPS</sequence>
<evidence type="ECO:0000259" key="2">
    <source>
        <dbReference type="Pfam" id="PF03886"/>
    </source>
</evidence>
<dbReference type="Pfam" id="PF03886">
    <property type="entry name" value="ABC_trans_aux"/>
    <property type="match status" value="1"/>
</dbReference>
<accession>A0A9X0JKF6</accession>
<dbReference type="EMBL" id="JRMB01000001">
    <property type="protein sequence ID" value="KGF65773.1"/>
    <property type="molecule type" value="Genomic_DNA"/>
</dbReference>
<dbReference type="AlphaFoldDB" id="A0A9X0JKF6"/>
<evidence type="ECO:0000313" key="4">
    <source>
        <dbReference type="Proteomes" id="UP000029719"/>
    </source>
</evidence>
<gene>
    <name evidence="3" type="ORF">LT42_07620</name>
</gene>
<organism evidence="3 4">
    <name type="scientific">Pseudomonas lutea</name>
    <dbReference type="NCBI Taxonomy" id="243924"/>
    <lineage>
        <taxon>Bacteria</taxon>
        <taxon>Pseudomonadati</taxon>
        <taxon>Pseudomonadota</taxon>
        <taxon>Gammaproteobacteria</taxon>
        <taxon>Pseudomonadales</taxon>
        <taxon>Pseudomonadaceae</taxon>
        <taxon>Pseudomonas</taxon>
    </lineage>
</organism>
<comment type="caution">
    <text evidence="3">The sequence shown here is derived from an EMBL/GenBank/DDBJ whole genome shotgun (WGS) entry which is preliminary data.</text>
</comment>
<feature type="signal peptide" evidence="1">
    <location>
        <begin position="1"/>
        <end position="20"/>
    </location>
</feature>
<keyword evidence="3" id="KW-0449">Lipoprotein</keyword>
<feature type="domain" description="ABC-type transport auxiliary lipoprotein component" evidence="2">
    <location>
        <begin position="27"/>
        <end position="190"/>
    </location>
</feature>
<name>A0A9X0JKF6_9PSED</name>
<feature type="chain" id="PRO_5040957533" evidence="1">
    <location>
        <begin position="21"/>
        <end position="207"/>
    </location>
</feature>
<protein>
    <submittedName>
        <fullName evidence="3">Lipoprotein</fullName>
    </submittedName>
</protein>
<evidence type="ECO:0000313" key="3">
    <source>
        <dbReference type="EMBL" id="KGF65773.1"/>
    </source>
</evidence>
<dbReference type="SUPFAM" id="SSF159594">
    <property type="entry name" value="XCC0632-like"/>
    <property type="match status" value="1"/>
</dbReference>
<dbReference type="PROSITE" id="PS51257">
    <property type="entry name" value="PROKAR_LIPOPROTEIN"/>
    <property type="match status" value="1"/>
</dbReference>
<dbReference type="OrthoDB" id="5949767at2"/>
<keyword evidence="1" id="KW-0732">Signal</keyword>
<proteinExistence type="predicted"/>
<reference evidence="3 4" key="1">
    <citation type="submission" date="2014-09" db="EMBL/GenBank/DDBJ databases">
        <title>Genome sequence of Pseudomonas lutea strain DSM 17257T.</title>
        <authorList>
            <person name="Kwak Y."/>
            <person name="Shin J.-H."/>
        </authorList>
    </citation>
    <scope>NUCLEOTIDE SEQUENCE [LARGE SCALE GENOMIC DNA]</scope>
    <source>
        <strain evidence="3 4">DSM 17257</strain>
    </source>
</reference>